<evidence type="ECO:0000313" key="3">
    <source>
        <dbReference type="Proteomes" id="UP000198851"/>
    </source>
</evidence>
<dbReference type="Proteomes" id="UP000198851">
    <property type="component" value="Unassembled WGS sequence"/>
</dbReference>
<dbReference type="SUPFAM" id="SSF56112">
    <property type="entry name" value="Protein kinase-like (PK-like)"/>
    <property type="match status" value="1"/>
</dbReference>
<dbReference type="Pfam" id="PF01636">
    <property type="entry name" value="APH"/>
    <property type="match status" value="1"/>
</dbReference>
<dbReference type="STRING" id="1280847.SAMN04488036_10353"/>
<protein>
    <submittedName>
        <fullName evidence="2">Phosphotransferase enzyme family protein</fullName>
    </submittedName>
</protein>
<evidence type="ECO:0000313" key="2">
    <source>
        <dbReference type="EMBL" id="SFK90778.1"/>
    </source>
</evidence>
<reference evidence="3" key="1">
    <citation type="submission" date="2016-10" db="EMBL/GenBank/DDBJ databases">
        <authorList>
            <person name="Varghese N."/>
            <person name="Submissions S."/>
        </authorList>
    </citation>
    <scope>NUCLEOTIDE SEQUENCE [LARGE SCALE GENOMIC DNA]</scope>
    <source>
        <strain evidence="3">DSM 28453</strain>
    </source>
</reference>
<accession>A0A1I4DAX3</accession>
<evidence type="ECO:0000259" key="1">
    <source>
        <dbReference type="Pfam" id="PF01636"/>
    </source>
</evidence>
<gene>
    <name evidence="2" type="ORF">SAMN04488036_10353</name>
</gene>
<dbReference type="OrthoDB" id="7334546at2"/>
<dbReference type="InterPro" id="IPR011009">
    <property type="entry name" value="Kinase-like_dom_sf"/>
</dbReference>
<sequence>MKLTGEIAWSTLFGGRTNAAWKGACDGEVFVAKLYSGPARNPLFPNDPRAEAQLLKSLSPSMQSPVFRAQMITDAGTCNFYDHIPGTTWQSGVAEVAQLMAALHAMPCPEGLRHAPDGSQELHEQTAKILSNCAESDLIFAVEPAGNVGKSGEKILLHSDIVPGNLIRNDTGLHLIDWQCPATGDPCEDIAIFLSPAMQLLYRGDTLTSSEVEAFFSAYGASKVRARYEFLAPFYHWRMAAYCLWQMQNGRPDYAQGLALELEALQRSKTSNPT</sequence>
<dbReference type="RefSeq" id="WP_093322955.1">
    <property type="nucleotide sequence ID" value="NZ_FOSZ01000003.1"/>
</dbReference>
<name>A0A1I4DAX3_9RHOB</name>
<proteinExistence type="predicted"/>
<feature type="domain" description="Aminoglycoside phosphotransferase" evidence="1">
    <location>
        <begin position="90"/>
        <end position="230"/>
    </location>
</feature>
<dbReference type="AlphaFoldDB" id="A0A1I4DAX3"/>
<dbReference type="GO" id="GO:0016740">
    <property type="term" value="F:transferase activity"/>
    <property type="evidence" value="ECO:0007669"/>
    <property type="project" value="UniProtKB-KW"/>
</dbReference>
<dbReference type="Gene3D" id="3.90.1200.10">
    <property type="match status" value="1"/>
</dbReference>
<keyword evidence="3" id="KW-1185">Reference proteome</keyword>
<organism evidence="2 3">
    <name type="scientific">Shimia haliotis</name>
    <dbReference type="NCBI Taxonomy" id="1280847"/>
    <lineage>
        <taxon>Bacteria</taxon>
        <taxon>Pseudomonadati</taxon>
        <taxon>Pseudomonadota</taxon>
        <taxon>Alphaproteobacteria</taxon>
        <taxon>Rhodobacterales</taxon>
        <taxon>Roseobacteraceae</taxon>
    </lineage>
</organism>
<keyword evidence="2" id="KW-0808">Transferase</keyword>
<dbReference type="InterPro" id="IPR002575">
    <property type="entry name" value="Aminoglycoside_PTrfase"/>
</dbReference>
<dbReference type="EMBL" id="FOSZ01000003">
    <property type="protein sequence ID" value="SFK90778.1"/>
    <property type="molecule type" value="Genomic_DNA"/>
</dbReference>